<dbReference type="EMBL" id="QPII01000005">
    <property type="protein sequence ID" value="RCV89646.1"/>
    <property type="molecule type" value="Genomic_DNA"/>
</dbReference>
<feature type="compositionally biased region" description="Acidic residues" evidence="10">
    <location>
        <begin position="337"/>
        <end position="347"/>
    </location>
</feature>
<comment type="caution">
    <text evidence="13">The sequence shown here is derived from an EMBL/GenBank/DDBJ whole genome shotgun (WGS) entry which is preliminary data.</text>
</comment>
<keyword evidence="3" id="KW-0328">Glycosyltransferase</keyword>
<dbReference type="SUPFAM" id="SSF141523">
    <property type="entry name" value="L,D-transpeptidase catalytic domain-like"/>
    <property type="match status" value="1"/>
</dbReference>
<dbReference type="GO" id="GO:0005576">
    <property type="term" value="C:extracellular region"/>
    <property type="evidence" value="ECO:0007669"/>
    <property type="project" value="TreeGrafter"/>
</dbReference>
<feature type="signal peptide" evidence="11">
    <location>
        <begin position="1"/>
        <end position="41"/>
    </location>
</feature>
<evidence type="ECO:0000313" key="14">
    <source>
        <dbReference type="Proteomes" id="UP000252405"/>
    </source>
</evidence>
<evidence type="ECO:0000256" key="10">
    <source>
        <dbReference type="SAM" id="MobiDB-lite"/>
    </source>
</evidence>
<dbReference type="GO" id="GO:0016757">
    <property type="term" value="F:glycosyltransferase activity"/>
    <property type="evidence" value="ECO:0007669"/>
    <property type="project" value="UniProtKB-KW"/>
</dbReference>
<feature type="domain" description="L,D-TPase catalytic" evidence="12">
    <location>
        <begin position="126"/>
        <end position="265"/>
    </location>
</feature>
<dbReference type="Pfam" id="PF03734">
    <property type="entry name" value="YkuD"/>
    <property type="match status" value="1"/>
</dbReference>
<accession>A0A368TZ84</accession>
<dbReference type="GO" id="GO:0018104">
    <property type="term" value="P:peptidoglycan-protein cross-linking"/>
    <property type="evidence" value="ECO:0007669"/>
    <property type="project" value="TreeGrafter"/>
</dbReference>
<proteinExistence type="inferred from homology"/>
<dbReference type="OrthoDB" id="9787225at2"/>
<keyword evidence="6 9" id="KW-0133">Cell shape</keyword>
<dbReference type="InterPro" id="IPR005490">
    <property type="entry name" value="LD_TPept_cat_dom"/>
</dbReference>
<dbReference type="PANTHER" id="PTHR30582">
    <property type="entry name" value="L,D-TRANSPEPTIDASE"/>
    <property type="match status" value="1"/>
</dbReference>
<evidence type="ECO:0000256" key="3">
    <source>
        <dbReference type="ARBA" id="ARBA00022676"/>
    </source>
</evidence>
<gene>
    <name evidence="13" type="ORF">DU505_08550</name>
</gene>
<keyword evidence="14" id="KW-1185">Reference proteome</keyword>
<evidence type="ECO:0000256" key="7">
    <source>
        <dbReference type="ARBA" id="ARBA00022984"/>
    </source>
</evidence>
<comment type="similarity">
    <text evidence="2">Belongs to the YkuD family.</text>
</comment>
<evidence type="ECO:0000256" key="11">
    <source>
        <dbReference type="SAM" id="SignalP"/>
    </source>
</evidence>
<dbReference type="GO" id="GO:0071972">
    <property type="term" value="F:peptidoglycan L,D-transpeptidase activity"/>
    <property type="evidence" value="ECO:0007669"/>
    <property type="project" value="TreeGrafter"/>
</dbReference>
<evidence type="ECO:0000256" key="1">
    <source>
        <dbReference type="ARBA" id="ARBA00004752"/>
    </source>
</evidence>
<comment type="pathway">
    <text evidence="1 9">Cell wall biogenesis; peptidoglycan biosynthesis.</text>
</comment>
<protein>
    <recommendedName>
        <fullName evidence="12">L,D-TPase catalytic domain-containing protein</fullName>
    </recommendedName>
</protein>
<feature type="region of interest" description="Disordered" evidence="10">
    <location>
        <begin position="334"/>
        <end position="353"/>
    </location>
</feature>
<evidence type="ECO:0000256" key="5">
    <source>
        <dbReference type="ARBA" id="ARBA00022801"/>
    </source>
</evidence>
<sequence>MRHNGSIPAWPSPFRPRTAVWATVLSLVFTGAILMSGAAAADEPDEEAASEWPKGHYPLPESGDVIGENYTVEARDDETLLDIARAHNVGYEEIRLANPEVSVWLPGEGTEVVIPGRHILPAAEREGIVINIAELRLYYYPSASDGETPRVETYPIGIGREGYNTPLGKTETTMRLKDPAWYPPRSMREEAAERGEPAPAVVPPGPDNPLGSHAILLDIPGYLIHGTNEPDGIGMRASRGCIRMFPEDIESIFDRVPVGMQVNIINQPIKAGWDGDMPYVQVFETLEDQEYGMAALMETLSLLERSGDEGSVPLNYEQLRHLLENPNGAVVALEQAPEPEEEPEEPDAGGLYDELAALLGPELVRQDS</sequence>
<feature type="active site" description="Nucleophile" evidence="9">
    <location>
        <position position="241"/>
    </location>
</feature>
<dbReference type="PROSITE" id="PS52029">
    <property type="entry name" value="LD_TPASE"/>
    <property type="match status" value="1"/>
</dbReference>
<evidence type="ECO:0000259" key="12">
    <source>
        <dbReference type="PROSITE" id="PS52029"/>
    </source>
</evidence>
<evidence type="ECO:0000256" key="8">
    <source>
        <dbReference type="ARBA" id="ARBA00023316"/>
    </source>
</evidence>
<dbReference type="InterPro" id="IPR018392">
    <property type="entry name" value="LysM"/>
</dbReference>
<dbReference type="Proteomes" id="UP000252405">
    <property type="component" value="Unassembled WGS sequence"/>
</dbReference>
<dbReference type="CDD" id="cd16913">
    <property type="entry name" value="YkuD_like"/>
    <property type="match status" value="1"/>
</dbReference>
<evidence type="ECO:0000256" key="6">
    <source>
        <dbReference type="ARBA" id="ARBA00022960"/>
    </source>
</evidence>
<dbReference type="InterPro" id="IPR050979">
    <property type="entry name" value="LD-transpeptidase"/>
</dbReference>
<feature type="active site" description="Proton donor/acceptor" evidence="9">
    <location>
        <position position="225"/>
    </location>
</feature>
<evidence type="ECO:0000313" key="13">
    <source>
        <dbReference type="EMBL" id="RCV89646.1"/>
    </source>
</evidence>
<keyword evidence="11" id="KW-0732">Signal</keyword>
<organism evidence="13 14">
    <name type="scientific">Billgrantia montanilacus</name>
    <dbReference type="NCBI Taxonomy" id="2282305"/>
    <lineage>
        <taxon>Bacteria</taxon>
        <taxon>Pseudomonadati</taxon>
        <taxon>Pseudomonadota</taxon>
        <taxon>Gammaproteobacteria</taxon>
        <taxon>Oceanospirillales</taxon>
        <taxon>Halomonadaceae</taxon>
        <taxon>Billgrantia</taxon>
    </lineage>
</organism>
<keyword evidence="4" id="KW-0808">Transferase</keyword>
<name>A0A368TZ84_9GAMM</name>
<feature type="chain" id="PRO_5016720419" description="L,D-TPase catalytic domain-containing protein" evidence="11">
    <location>
        <begin position="42"/>
        <end position="368"/>
    </location>
</feature>
<evidence type="ECO:0000256" key="4">
    <source>
        <dbReference type="ARBA" id="ARBA00022679"/>
    </source>
</evidence>
<dbReference type="UniPathway" id="UPA00219"/>
<keyword evidence="8 9" id="KW-0961">Cell wall biogenesis/degradation</keyword>
<evidence type="ECO:0000256" key="9">
    <source>
        <dbReference type="PROSITE-ProRule" id="PRU01373"/>
    </source>
</evidence>
<dbReference type="GO" id="GO:0071555">
    <property type="term" value="P:cell wall organization"/>
    <property type="evidence" value="ECO:0007669"/>
    <property type="project" value="UniProtKB-UniRule"/>
</dbReference>
<dbReference type="InterPro" id="IPR038063">
    <property type="entry name" value="Transpep_catalytic_dom"/>
</dbReference>
<dbReference type="Gene3D" id="2.40.440.10">
    <property type="entry name" value="L,D-transpeptidase catalytic domain-like"/>
    <property type="match status" value="1"/>
</dbReference>
<keyword evidence="7 9" id="KW-0573">Peptidoglycan synthesis</keyword>
<dbReference type="PANTHER" id="PTHR30582:SF24">
    <property type="entry name" value="L,D-TRANSPEPTIDASE ERFK_SRFK-RELATED"/>
    <property type="match status" value="1"/>
</dbReference>
<dbReference type="GO" id="GO:0008360">
    <property type="term" value="P:regulation of cell shape"/>
    <property type="evidence" value="ECO:0007669"/>
    <property type="project" value="UniProtKB-UniRule"/>
</dbReference>
<keyword evidence="5" id="KW-0378">Hydrolase</keyword>
<evidence type="ECO:0000256" key="2">
    <source>
        <dbReference type="ARBA" id="ARBA00005992"/>
    </source>
</evidence>
<reference evidence="13 14" key="1">
    <citation type="submission" date="2018-07" db="EMBL/GenBank/DDBJ databases">
        <title>Halomonas montanilacus sp. nov., isolated from Lake Pengyan on Tibetan Plateau.</title>
        <authorList>
            <person name="Lu H."/>
            <person name="Xing P."/>
            <person name="Wu Q."/>
        </authorList>
    </citation>
    <scope>NUCLEOTIDE SEQUENCE [LARGE SCALE GENOMIC DNA]</scope>
    <source>
        <strain evidence="13 14">PYC7W</strain>
    </source>
</reference>
<dbReference type="CDD" id="cd00118">
    <property type="entry name" value="LysM"/>
    <property type="match status" value="1"/>
</dbReference>
<dbReference type="AlphaFoldDB" id="A0A368TZ84"/>